<dbReference type="PRINTS" id="PR00961">
    <property type="entry name" value="HUDSXLRNA"/>
</dbReference>
<evidence type="ECO:0000256" key="4">
    <source>
        <dbReference type="SAM" id="MobiDB-lite"/>
    </source>
</evidence>
<dbReference type="GO" id="GO:0010629">
    <property type="term" value="P:negative regulation of gene expression"/>
    <property type="evidence" value="ECO:0007669"/>
    <property type="project" value="UniProtKB-ARBA"/>
</dbReference>
<evidence type="ECO:0000313" key="8">
    <source>
        <dbReference type="Proteomes" id="UP001359485"/>
    </source>
</evidence>
<dbReference type="EMBL" id="JAWJWE010000001">
    <property type="protein sequence ID" value="KAK6644506.1"/>
    <property type="molecule type" value="Genomic_DNA"/>
</dbReference>
<feature type="domain" description="RRM" evidence="5">
    <location>
        <begin position="114"/>
        <end position="195"/>
    </location>
</feature>
<evidence type="ECO:0000313" key="9">
    <source>
        <dbReference type="Proteomes" id="UP001372834"/>
    </source>
</evidence>
<feature type="domain" description="RRM" evidence="5">
    <location>
        <begin position="28"/>
        <end position="106"/>
    </location>
</feature>
<accession>A0AAN8SGT7</accession>
<keyword evidence="8" id="KW-1185">Reference proteome</keyword>
<dbReference type="PANTHER" id="PTHR10352">
    <property type="entry name" value="EUKARYOTIC TRANSLATION INITIATION FACTOR 3 SUBUNIT G"/>
    <property type="match status" value="1"/>
</dbReference>
<dbReference type="InterPro" id="IPR012677">
    <property type="entry name" value="Nucleotide-bd_a/b_plait_sf"/>
</dbReference>
<feature type="region of interest" description="Disordered" evidence="4">
    <location>
        <begin position="181"/>
        <end position="203"/>
    </location>
</feature>
<dbReference type="GO" id="GO:0003729">
    <property type="term" value="F:mRNA binding"/>
    <property type="evidence" value="ECO:0007669"/>
    <property type="project" value="UniProtKB-ARBA"/>
</dbReference>
<keyword evidence="1" id="KW-0677">Repeat</keyword>
<dbReference type="Proteomes" id="UP001372834">
    <property type="component" value="Unassembled WGS sequence"/>
</dbReference>
<sequence length="374" mass="41512">MVDYHSDNDVRMDQDGEINPAPTPTDHNNLIVNYLPDTMTQSDLQKMFENFGEIESCKLIMNKVSGHSMGYGFVKFRNHTDAQNAMNNLDGLMTQHKKIKVSFARPANEPIKTANVYVSGLKNTITEADLISMFSKYGKVLTVKVMNNNGDGRKATAIGFVRFEKHQCAENAIQNLDQTKPLDNPTPIHVSFAKQSKDNSNPNPGLINPVGGMPFPGYGNAGIINNVIPKSLLPFPGTKFPHNLGKSPTFTGKNLRFDPLGKNAPGGFRNIADGIFPIGDAMYTPPPDGKGYVIFVFNLNPDVQEVHLWRLFGPFGAITEIKIVYDKETKKSKGFAFVTMPNFREAEVAIRSLNQTTFEGKVLQVSFKKERTHN</sequence>
<keyword evidence="2 3" id="KW-0694">RNA-binding</keyword>
<protein>
    <recommendedName>
        <fullName evidence="5">RRM domain-containing protein</fullName>
    </recommendedName>
</protein>
<dbReference type="SMART" id="SM00360">
    <property type="entry name" value="RRM"/>
    <property type="match status" value="3"/>
</dbReference>
<dbReference type="InterPro" id="IPR000504">
    <property type="entry name" value="RRM_dom"/>
</dbReference>
<evidence type="ECO:0000256" key="3">
    <source>
        <dbReference type="PROSITE-ProRule" id="PRU00176"/>
    </source>
</evidence>
<dbReference type="AlphaFoldDB" id="A0AAN8SGT7"/>
<dbReference type="PROSITE" id="PS50102">
    <property type="entry name" value="RRM"/>
    <property type="match status" value="3"/>
</dbReference>
<feature type="region of interest" description="Disordered" evidence="4">
    <location>
        <begin position="1"/>
        <end position="27"/>
    </location>
</feature>
<dbReference type="SMART" id="SM00361">
    <property type="entry name" value="RRM_1"/>
    <property type="match status" value="2"/>
</dbReference>
<dbReference type="InterPro" id="IPR035979">
    <property type="entry name" value="RBD_domain_sf"/>
</dbReference>
<dbReference type="InterPro" id="IPR003954">
    <property type="entry name" value="RRM_euk-type"/>
</dbReference>
<organism evidence="7 9">
    <name type="scientific">Polyplax serrata</name>
    <name type="common">Common mouse louse</name>
    <dbReference type="NCBI Taxonomy" id="468196"/>
    <lineage>
        <taxon>Eukaryota</taxon>
        <taxon>Metazoa</taxon>
        <taxon>Ecdysozoa</taxon>
        <taxon>Arthropoda</taxon>
        <taxon>Hexapoda</taxon>
        <taxon>Insecta</taxon>
        <taxon>Pterygota</taxon>
        <taxon>Neoptera</taxon>
        <taxon>Paraneoptera</taxon>
        <taxon>Psocodea</taxon>
        <taxon>Troctomorpha</taxon>
        <taxon>Phthiraptera</taxon>
        <taxon>Anoplura</taxon>
        <taxon>Polyplacidae</taxon>
        <taxon>Polyplax</taxon>
    </lineage>
</organism>
<evidence type="ECO:0000313" key="7">
    <source>
        <dbReference type="EMBL" id="KAK6644506.1"/>
    </source>
</evidence>
<gene>
    <name evidence="7" type="ORF">RUM43_000773</name>
    <name evidence="6" type="ORF">RUM44_003810</name>
</gene>
<dbReference type="InterPro" id="IPR002343">
    <property type="entry name" value="Hud_Sxl_RNA"/>
</dbReference>
<evidence type="ECO:0000256" key="2">
    <source>
        <dbReference type="ARBA" id="ARBA00022884"/>
    </source>
</evidence>
<name>A0AAN8SGT7_POLSC</name>
<evidence type="ECO:0000313" key="6">
    <source>
        <dbReference type="EMBL" id="KAK6633209.1"/>
    </source>
</evidence>
<feature type="domain" description="RRM" evidence="5">
    <location>
        <begin position="292"/>
        <end position="370"/>
    </location>
</feature>
<comment type="caution">
    <text evidence="7">The sequence shown here is derived from an EMBL/GenBank/DDBJ whole genome shotgun (WGS) entry which is preliminary data.</text>
</comment>
<dbReference type="Pfam" id="PF00076">
    <property type="entry name" value="RRM_1"/>
    <property type="match status" value="3"/>
</dbReference>
<dbReference type="GO" id="GO:1990904">
    <property type="term" value="C:ribonucleoprotein complex"/>
    <property type="evidence" value="ECO:0007669"/>
    <property type="project" value="InterPro"/>
</dbReference>
<evidence type="ECO:0000259" key="5">
    <source>
        <dbReference type="PROSITE" id="PS50102"/>
    </source>
</evidence>
<dbReference type="GO" id="GO:0005737">
    <property type="term" value="C:cytoplasm"/>
    <property type="evidence" value="ECO:0007669"/>
    <property type="project" value="UniProtKB-ARBA"/>
</dbReference>
<dbReference type="Proteomes" id="UP001359485">
    <property type="component" value="Unassembled WGS sequence"/>
</dbReference>
<dbReference type="EMBL" id="JAWJWF010000004">
    <property type="protein sequence ID" value="KAK6633209.1"/>
    <property type="molecule type" value="Genomic_DNA"/>
</dbReference>
<proteinExistence type="predicted"/>
<dbReference type="Gene3D" id="3.30.70.330">
    <property type="match status" value="3"/>
</dbReference>
<evidence type="ECO:0000256" key="1">
    <source>
        <dbReference type="ARBA" id="ARBA00022737"/>
    </source>
</evidence>
<feature type="compositionally biased region" description="Basic and acidic residues" evidence="4">
    <location>
        <begin position="1"/>
        <end position="14"/>
    </location>
</feature>
<reference evidence="7 9" key="1">
    <citation type="submission" date="2023-10" db="EMBL/GenBank/DDBJ databases">
        <title>Genomes of two closely related lineages of the louse Polyplax serrata with different host specificities.</title>
        <authorList>
            <person name="Martinu J."/>
            <person name="Tarabai H."/>
            <person name="Stefka J."/>
            <person name="Hypsa V."/>
        </authorList>
    </citation>
    <scope>NUCLEOTIDE SEQUENCE [LARGE SCALE GENOMIC DNA]</scope>
    <source>
        <strain evidence="6">98ZLc_SE</strain>
        <strain evidence="7">HR10_N</strain>
    </source>
</reference>
<dbReference type="SUPFAM" id="SSF54928">
    <property type="entry name" value="RNA-binding domain, RBD"/>
    <property type="match status" value="2"/>
</dbReference>
<dbReference type="GO" id="GO:0009967">
    <property type="term" value="P:positive regulation of signal transduction"/>
    <property type="evidence" value="ECO:0007669"/>
    <property type="project" value="UniProtKB-ARBA"/>
</dbReference>
<dbReference type="FunFam" id="3.30.70.330:FF:000383">
    <property type="entry name" value="Sex lethal, isoform D"/>
    <property type="match status" value="1"/>
</dbReference>